<evidence type="ECO:0000259" key="4">
    <source>
        <dbReference type="Pfam" id="PF01408"/>
    </source>
</evidence>
<dbReference type="Gene3D" id="3.30.360.10">
    <property type="entry name" value="Dihydrodipicolinate Reductase, domain 2"/>
    <property type="match status" value="1"/>
</dbReference>
<dbReference type="EMBL" id="JDYK01000009">
    <property type="protein sequence ID" value="EWS81046.1"/>
    <property type="molecule type" value="Genomic_DNA"/>
</dbReference>
<evidence type="ECO:0000313" key="6">
    <source>
        <dbReference type="Proteomes" id="UP000023067"/>
    </source>
</evidence>
<dbReference type="STRING" id="396014.BF93_17875"/>
<sequence>MPKVLRVAVIGAGTMAQAVHLPVLRRRWDRFSVEALVDHSPRRRREASEAWGIPEETRYESVGDLIAAVRAKTVGIDMVVLATDGLHVEDVLTIVRRGIPVLVEPPVAFSEAELRTLADFERMTGRRLVVLAYPQQHDDAVAAMSGHIARKDLRMIDYEVLMPASQPLYSHAHVTTSAYDLPSEVRAQRRTALQEAVVAGTGEGATQRDRDLYVKGLLTGVAHQMAVLQKAYGPMTEILAVRHWPRGVIPGSIEILGELESGAPVRLVWHYLPFAPEYSERVRLLSARRRVEVDLAPPSFADRRSTVTLREKNAGSVTATTVVSDLGSAEAMWEDFYAFVTKGEDPGSGIPEALAELALMHEILDRIVTADGRSLEPEEVEAEENEADENEADENEAGEAASEDATSDDAAPAAAASDGAGAEQPAAAGIEPAESEHDGSAAAVPAAAEAGPRDAETAEPSGVDGSSADADADVAADADAAADAAPVAGAAGEQEPDANTVENPVAEPPVRDQVTEVLPDLRESSTPTASLPTAAPPAGRWIAAADPQPSEPASSGPDPVDPARAVDDVDAWNGGRQDGGPAPDPVDPSDPAGPVEPTEPPAGSSRSAQEGAPDGRTEQDQAAEQEHARPQESDPGRA</sequence>
<dbReference type="InterPro" id="IPR036291">
    <property type="entry name" value="NAD(P)-bd_dom_sf"/>
</dbReference>
<feature type="region of interest" description="Disordered" evidence="3">
    <location>
        <begin position="371"/>
        <end position="638"/>
    </location>
</feature>
<feature type="compositionally biased region" description="Low complexity" evidence="3">
    <location>
        <begin position="441"/>
        <end position="450"/>
    </location>
</feature>
<dbReference type="GO" id="GO:0000166">
    <property type="term" value="F:nucleotide binding"/>
    <property type="evidence" value="ECO:0007669"/>
    <property type="project" value="InterPro"/>
</dbReference>
<dbReference type="GO" id="GO:0016491">
    <property type="term" value="F:oxidoreductase activity"/>
    <property type="evidence" value="ECO:0007669"/>
    <property type="project" value="UniProtKB-KW"/>
</dbReference>
<dbReference type="PANTHER" id="PTHR43708">
    <property type="entry name" value="CONSERVED EXPRESSED OXIDOREDUCTASE (EUROFUNG)"/>
    <property type="match status" value="1"/>
</dbReference>
<feature type="domain" description="Gfo/Idh/MocA-like oxidoreductase N-terminal" evidence="4">
    <location>
        <begin position="5"/>
        <end position="130"/>
    </location>
</feature>
<dbReference type="RefSeq" id="WP_198025400.1">
    <property type="nucleotide sequence ID" value="NZ_KK069994.1"/>
</dbReference>
<dbReference type="Proteomes" id="UP000023067">
    <property type="component" value="Unassembled WGS sequence"/>
</dbReference>
<evidence type="ECO:0000256" key="2">
    <source>
        <dbReference type="ARBA" id="ARBA00023002"/>
    </source>
</evidence>
<accession>Z9JTD9</accession>
<proteinExistence type="inferred from homology"/>
<feature type="compositionally biased region" description="Acidic residues" evidence="3">
    <location>
        <begin position="377"/>
        <end position="407"/>
    </location>
</feature>
<feature type="compositionally biased region" description="Low complexity" evidence="3">
    <location>
        <begin position="408"/>
        <end position="432"/>
    </location>
</feature>
<dbReference type="InterPro" id="IPR051317">
    <property type="entry name" value="Gfo/Idh/MocA_oxidoreduct"/>
</dbReference>
<comment type="caution">
    <text evidence="5">The sequence shown here is derived from an EMBL/GenBank/DDBJ whole genome shotgun (WGS) entry which is preliminary data.</text>
</comment>
<feature type="compositionally biased region" description="Low complexity" evidence="3">
    <location>
        <begin position="458"/>
        <end position="469"/>
    </location>
</feature>
<gene>
    <name evidence="5" type="ORF">BF93_17875</name>
</gene>
<protein>
    <submittedName>
        <fullName evidence="5">Dehydrogenase</fullName>
    </submittedName>
</protein>
<dbReference type="Pfam" id="PF01408">
    <property type="entry name" value="GFO_IDH_MocA"/>
    <property type="match status" value="1"/>
</dbReference>
<dbReference type="PATRIC" id="fig|396014.3.peg.1912"/>
<keyword evidence="2" id="KW-0560">Oxidoreductase</keyword>
<dbReference type="Gene3D" id="3.40.50.720">
    <property type="entry name" value="NAD(P)-binding Rossmann-like Domain"/>
    <property type="match status" value="1"/>
</dbReference>
<feature type="compositionally biased region" description="Low complexity" evidence="3">
    <location>
        <begin position="477"/>
        <end position="491"/>
    </location>
</feature>
<dbReference type="AlphaFoldDB" id="Z9JTD9"/>
<comment type="similarity">
    <text evidence="1">Belongs to the Gfo/Idh/MocA family.</text>
</comment>
<dbReference type="eggNOG" id="COG0673">
    <property type="taxonomic scope" value="Bacteria"/>
</dbReference>
<dbReference type="HOGENOM" id="CLU_028866_2_0_11"/>
<feature type="compositionally biased region" description="Basic and acidic residues" evidence="3">
    <location>
        <begin position="613"/>
        <end position="638"/>
    </location>
</feature>
<keyword evidence="6" id="KW-1185">Reference proteome</keyword>
<name>Z9JTD9_9MICO</name>
<organism evidence="5 6">
    <name type="scientific">Brachybacterium phenoliresistens</name>
    <dbReference type="NCBI Taxonomy" id="396014"/>
    <lineage>
        <taxon>Bacteria</taxon>
        <taxon>Bacillati</taxon>
        <taxon>Actinomycetota</taxon>
        <taxon>Actinomycetes</taxon>
        <taxon>Micrococcales</taxon>
        <taxon>Dermabacteraceae</taxon>
        <taxon>Brachybacterium</taxon>
    </lineage>
</organism>
<feature type="compositionally biased region" description="Basic and acidic residues" evidence="3">
    <location>
        <begin position="509"/>
        <end position="523"/>
    </location>
</feature>
<reference evidence="5 6" key="1">
    <citation type="submission" date="2014-02" db="EMBL/GenBank/DDBJ databases">
        <title>Genome sequence of Brachybacterium phenoliresistens strain W13A50.</title>
        <authorList>
            <person name="Wang X."/>
        </authorList>
    </citation>
    <scope>NUCLEOTIDE SEQUENCE [LARGE SCALE GENOMIC DNA]</scope>
    <source>
        <strain evidence="5 6">W13A50</strain>
    </source>
</reference>
<dbReference type="PANTHER" id="PTHR43708:SF5">
    <property type="entry name" value="CONSERVED EXPRESSED OXIDOREDUCTASE (EUROFUNG)-RELATED"/>
    <property type="match status" value="1"/>
</dbReference>
<dbReference type="SUPFAM" id="SSF51735">
    <property type="entry name" value="NAD(P)-binding Rossmann-fold domains"/>
    <property type="match status" value="1"/>
</dbReference>
<evidence type="ECO:0000256" key="3">
    <source>
        <dbReference type="SAM" id="MobiDB-lite"/>
    </source>
</evidence>
<evidence type="ECO:0000313" key="5">
    <source>
        <dbReference type="EMBL" id="EWS81046.1"/>
    </source>
</evidence>
<feature type="compositionally biased region" description="Low complexity" evidence="3">
    <location>
        <begin position="524"/>
        <end position="545"/>
    </location>
</feature>
<evidence type="ECO:0000256" key="1">
    <source>
        <dbReference type="ARBA" id="ARBA00010928"/>
    </source>
</evidence>
<dbReference type="InterPro" id="IPR000683">
    <property type="entry name" value="Gfo/Idh/MocA-like_OxRdtase_N"/>
</dbReference>